<dbReference type="InterPro" id="IPR013249">
    <property type="entry name" value="RNA_pol_sigma70_r4_t2"/>
</dbReference>
<dbReference type="Proteomes" id="UP000275368">
    <property type="component" value="Chromosome"/>
</dbReference>
<evidence type="ECO:0000256" key="1">
    <source>
        <dbReference type="ARBA" id="ARBA00010641"/>
    </source>
</evidence>
<dbReference type="PANTHER" id="PTHR43133:SF51">
    <property type="entry name" value="RNA POLYMERASE SIGMA FACTOR"/>
    <property type="match status" value="1"/>
</dbReference>
<dbReference type="InterPro" id="IPR036388">
    <property type="entry name" value="WH-like_DNA-bd_sf"/>
</dbReference>
<dbReference type="Gene3D" id="1.10.1740.10">
    <property type="match status" value="1"/>
</dbReference>
<dbReference type="RefSeq" id="WP_125660593.1">
    <property type="nucleotide sequence ID" value="NZ_AP019308.1"/>
</dbReference>
<proteinExistence type="inferred from homology"/>
<dbReference type="EMBL" id="AP019308">
    <property type="protein sequence ID" value="BBH22455.1"/>
    <property type="molecule type" value="Genomic_DNA"/>
</dbReference>
<keyword evidence="2" id="KW-0805">Transcription regulation</keyword>
<dbReference type="Gene3D" id="1.10.10.10">
    <property type="entry name" value="Winged helix-like DNA-binding domain superfamily/Winged helix DNA-binding domain"/>
    <property type="match status" value="1"/>
</dbReference>
<dbReference type="InterPro" id="IPR013324">
    <property type="entry name" value="RNA_pol_sigma_r3/r4-like"/>
</dbReference>
<dbReference type="InterPro" id="IPR007627">
    <property type="entry name" value="RNA_pol_sigma70_r2"/>
</dbReference>
<dbReference type="InterPro" id="IPR039425">
    <property type="entry name" value="RNA_pol_sigma-70-like"/>
</dbReference>
<reference evidence="5 6" key="1">
    <citation type="submission" date="2018-11" db="EMBL/GenBank/DDBJ databases">
        <title>Complete genome sequence of Paenibacillus baekrokdamisoli strain KCTC 33723.</title>
        <authorList>
            <person name="Kang S.W."/>
            <person name="Lee K.C."/>
            <person name="Kim K.K."/>
            <person name="Kim J.S."/>
            <person name="Kim D.S."/>
            <person name="Ko S.H."/>
            <person name="Yang S.H."/>
            <person name="Lee J.S."/>
        </authorList>
    </citation>
    <scope>NUCLEOTIDE SEQUENCE [LARGE SCALE GENOMIC DNA]</scope>
    <source>
        <strain evidence="5 6">KCTC 33723</strain>
    </source>
</reference>
<evidence type="ECO:0000256" key="2">
    <source>
        <dbReference type="ARBA" id="ARBA00023015"/>
    </source>
</evidence>
<gene>
    <name evidence="5" type="ORF">Back11_38000</name>
</gene>
<evidence type="ECO:0000313" key="5">
    <source>
        <dbReference type="EMBL" id="BBH22455.1"/>
    </source>
</evidence>
<dbReference type="GO" id="GO:0003677">
    <property type="term" value="F:DNA binding"/>
    <property type="evidence" value="ECO:0007669"/>
    <property type="project" value="InterPro"/>
</dbReference>
<dbReference type="GO" id="GO:0000428">
    <property type="term" value="C:DNA-directed RNA polymerase complex"/>
    <property type="evidence" value="ECO:0007669"/>
    <property type="project" value="UniProtKB-KW"/>
</dbReference>
<dbReference type="InterPro" id="IPR013325">
    <property type="entry name" value="RNA_pol_sigma_r2"/>
</dbReference>
<dbReference type="AlphaFoldDB" id="A0A3G9J257"/>
<dbReference type="OrthoDB" id="2657224at2"/>
<accession>A0A3G9J257</accession>
<keyword evidence="4" id="KW-0804">Transcription</keyword>
<name>A0A3G9J257_9BACL</name>
<dbReference type="Pfam" id="PF04542">
    <property type="entry name" value="Sigma70_r2"/>
    <property type="match status" value="1"/>
</dbReference>
<keyword evidence="5" id="KW-0240">DNA-directed RNA polymerase</keyword>
<evidence type="ECO:0000256" key="4">
    <source>
        <dbReference type="ARBA" id="ARBA00023163"/>
    </source>
</evidence>
<dbReference type="PANTHER" id="PTHR43133">
    <property type="entry name" value="RNA POLYMERASE ECF-TYPE SIGMA FACTO"/>
    <property type="match status" value="1"/>
</dbReference>
<dbReference type="CDD" id="cd06171">
    <property type="entry name" value="Sigma70_r4"/>
    <property type="match status" value="1"/>
</dbReference>
<keyword evidence="6" id="KW-1185">Reference proteome</keyword>
<dbReference type="GO" id="GO:0016987">
    <property type="term" value="F:sigma factor activity"/>
    <property type="evidence" value="ECO:0007669"/>
    <property type="project" value="UniProtKB-KW"/>
</dbReference>
<evidence type="ECO:0000256" key="3">
    <source>
        <dbReference type="ARBA" id="ARBA00023082"/>
    </source>
</evidence>
<sequence>MQSKLLLLLECHFGALKTELQKEVYMEFYRMVYGSIIYMVKEHAATEDIIQESFLKAIRKLPDIDSEYKLKGWIRVVVKNTTYNYLRKSKKNRNEVDAESVFINDSIKYATDAETIENEVELKIMIEEIDECLNELKPEYRALVELRWKQDMSYKEIADVLDTTEQTVKYKLHRAREAIKKRVHRKWGEAHEQR</sequence>
<dbReference type="SUPFAM" id="SSF88659">
    <property type="entry name" value="Sigma3 and sigma4 domains of RNA polymerase sigma factors"/>
    <property type="match status" value="1"/>
</dbReference>
<evidence type="ECO:0000313" key="6">
    <source>
        <dbReference type="Proteomes" id="UP000275368"/>
    </source>
</evidence>
<organism evidence="5 6">
    <name type="scientific">Paenibacillus baekrokdamisoli</name>
    <dbReference type="NCBI Taxonomy" id="1712516"/>
    <lineage>
        <taxon>Bacteria</taxon>
        <taxon>Bacillati</taxon>
        <taxon>Bacillota</taxon>
        <taxon>Bacilli</taxon>
        <taxon>Bacillales</taxon>
        <taxon>Paenibacillaceae</taxon>
        <taxon>Paenibacillus</taxon>
    </lineage>
</organism>
<keyword evidence="3" id="KW-0731">Sigma factor</keyword>
<comment type="similarity">
    <text evidence="1">Belongs to the sigma-70 factor family. ECF subfamily.</text>
</comment>
<dbReference type="SUPFAM" id="SSF88946">
    <property type="entry name" value="Sigma2 domain of RNA polymerase sigma factors"/>
    <property type="match status" value="1"/>
</dbReference>
<dbReference type="Pfam" id="PF08281">
    <property type="entry name" value="Sigma70_r4_2"/>
    <property type="match status" value="1"/>
</dbReference>
<dbReference type="NCBIfam" id="TIGR02937">
    <property type="entry name" value="sigma70-ECF"/>
    <property type="match status" value="1"/>
</dbReference>
<protein>
    <submittedName>
        <fullName evidence="5">DNA-directed RNA polymerase sigma-70 factor</fullName>
    </submittedName>
</protein>
<dbReference type="InterPro" id="IPR014284">
    <property type="entry name" value="RNA_pol_sigma-70_dom"/>
</dbReference>
<dbReference type="KEGG" id="pbk:Back11_38000"/>
<dbReference type="GO" id="GO:0006352">
    <property type="term" value="P:DNA-templated transcription initiation"/>
    <property type="evidence" value="ECO:0007669"/>
    <property type="project" value="InterPro"/>
</dbReference>